<sequence>MPVFPDNPPTPQDAPAHQNSSDARRATQRIEEAADPVERADRRRLETDDGDVSVAPDGTVTQKPHGNMDETLVPKGKDHPEQGAYTPEHDHVAPDLQPIGDNAPRGPKHGT</sequence>
<accession>A0A0P0RK35</accession>
<dbReference type="GeneID" id="69975177"/>
<proteinExistence type="predicted"/>
<dbReference type="EMBL" id="CP012747">
    <property type="protein sequence ID" value="ALL69094.1"/>
    <property type="molecule type" value="Genomic_DNA"/>
</dbReference>
<evidence type="ECO:0000256" key="1">
    <source>
        <dbReference type="SAM" id="MobiDB-lite"/>
    </source>
</evidence>
<name>A0A0P0RK35_9BURK</name>
<gene>
    <name evidence="2" type="ORF">K788_0004693</name>
</gene>
<feature type="region of interest" description="Disordered" evidence="1">
    <location>
        <begin position="1"/>
        <end position="111"/>
    </location>
</feature>
<protein>
    <submittedName>
        <fullName evidence="2">Uncharacterized protein</fullName>
    </submittedName>
</protein>
<organism evidence="2 3">
    <name type="scientific">Paraburkholderia caribensis MBA4</name>
    <dbReference type="NCBI Taxonomy" id="1323664"/>
    <lineage>
        <taxon>Bacteria</taxon>
        <taxon>Pseudomonadati</taxon>
        <taxon>Pseudomonadota</taxon>
        <taxon>Betaproteobacteria</taxon>
        <taxon>Burkholderiales</taxon>
        <taxon>Burkholderiaceae</taxon>
        <taxon>Paraburkholderia</taxon>
    </lineage>
</organism>
<dbReference type="Proteomes" id="UP000019146">
    <property type="component" value="Chromosome 2"/>
</dbReference>
<evidence type="ECO:0000313" key="2">
    <source>
        <dbReference type="EMBL" id="ALL69094.1"/>
    </source>
</evidence>
<feature type="compositionally biased region" description="Basic and acidic residues" evidence="1">
    <location>
        <begin position="75"/>
        <end position="93"/>
    </location>
</feature>
<dbReference type="AlphaFoldDB" id="A0A0P0RK35"/>
<feature type="compositionally biased region" description="Basic and acidic residues" evidence="1">
    <location>
        <begin position="22"/>
        <end position="47"/>
    </location>
</feature>
<feature type="compositionally biased region" description="Pro residues" evidence="1">
    <location>
        <begin position="1"/>
        <end position="12"/>
    </location>
</feature>
<reference evidence="2 3" key="1">
    <citation type="journal article" date="2014" name="Genome Announc.">
        <title>Draft Genome Sequence of the Haloacid-Degrading Burkholderia caribensis Strain MBA4.</title>
        <authorList>
            <person name="Pan Y."/>
            <person name="Kong K.F."/>
            <person name="Tsang J.S."/>
        </authorList>
    </citation>
    <scope>NUCLEOTIDE SEQUENCE [LARGE SCALE GENOMIC DNA]</scope>
    <source>
        <strain evidence="2 3">MBA4</strain>
    </source>
</reference>
<dbReference type="KEGG" id="bcai:K788_0004693"/>
<evidence type="ECO:0000313" key="3">
    <source>
        <dbReference type="Proteomes" id="UP000019146"/>
    </source>
</evidence>
<dbReference type="RefSeq" id="WP_335340720.1">
    <property type="nucleotide sequence ID" value="NZ_CP012747.1"/>
</dbReference>